<dbReference type="InterPro" id="IPR001680">
    <property type="entry name" value="WD40_rpt"/>
</dbReference>
<sequence length="707" mass="73376">MTGGRTWTTAGDPGGRTADGSGRSWQPGWTWGPDGRRPRPGPARPGPYQPVPAWVTQLVGYTDDRTGRPHALVTSYAGARVVLDLLDGRPVGAVDERAHASICATARIAGELMIVSGAGSGYLQVSDLDSGRSRWRRWCGDVRSLGTVILAGRPHAVLTGGSPNLQVWSLAAEGGERVGTLRVGAERIAVLATTETGDDAMVAVGTGTGRVSLWRLVTDPGDGDGVRGEPLGEYAFEVPGLVNVLRFADWREQRVLLGAAGRLARVWTVAGGTPLGPVFSAHTGQVNSVVAGRLGDRPVLWSGDDSTVRAWLPESGTQVGEAYRYPYEAAPTCTIAVEITRRSMLVTGDAAGLVWVWDPDRPYPFRREAPTGGGAVEEPDGVPEPTRLAITEVAGRPVVLAGFAGQPVRGLDPVRGAEVEVPVDGSPAVPVLLVPGHPPLLARLGTDTIEVWDPGSGARIGAPVPCPPGVVGPDGAVGPCESGLVDGRRVLLLAAGAELCRLDVESGRITGPLTGHSGRVRAIAFGELAGVPVVLTAAEDDTVRLWDARSGRSVRTVLDGHGGAAYAVVVATVDGRRLVFSAGRNGQVRSLDLTDLVRTEPDGVGSSRADLAGTEPAGEYVEPALPEPTVLMTATGPVRSLAVTRADGVVWLVAADGAVLRWHPVGAATPPGQTIELGATVTDLVARSDLLVVAATDGLIGYRPSPV</sequence>
<dbReference type="PANTHER" id="PTHR22847:SF637">
    <property type="entry name" value="WD REPEAT DOMAIN 5B"/>
    <property type="match status" value="1"/>
</dbReference>
<dbReference type="Proteomes" id="UP000649753">
    <property type="component" value="Unassembled WGS sequence"/>
</dbReference>
<protein>
    <submittedName>
        <fullName evidence="5">WD40 repeat protein</fullName>
    </submittedName>
</protein>
<feature type="region of interest" description="Disordered" evidence="4">
    <location>
        <begin position="1"/>
        <end position="50"/>
    </location>
</feature>
<dbReference type="PROSITE" id="PS00678">
    <property type="entry name" value="WD_REPEATS_1"/>
    <property type="match status" value="1"/>
</dbReference>
<feature type="compositionally biased region" description="Pro residues" evidence="4">
    <location>
        <begin position="40"/>
        <end position="50"/>
    </location>
</feature>
<dbReference type="AlphaFoldDB" id="A0A927MBS6"/>
<dbReference type="EMBL" id="JADBEB010000001">
    <property type="protein sequence ID" value="MBE1488918.1"/>
    <property type="molecule type" value="Genomic_DNA"/>
</dbReference>
<name>A0A927MBS6_9ACTN</name>
<keyword evidence="2" id="KW-0677">Repeat</keyword>
<evidence type="ECO:0000256" key="4">
    <source>
        <dbReference type="SAM" id="MobiDB-lite"/>
    </source>
</evidence>
<evidence type="ECO:0000256" key="3">
    <source>
        <dbReference type="PROSITE-ProRule" id="PRU00221"/>
    </source>
</evidence>
<dbReference type="InterPro" id="IPR015943">
    <property type="entry name" value="WD40/YVTN_repeat-like_dom_sf"/>
</dbReference>
<dbReference type="SMART" id="SM00320">
    <property type="entry name" value="WD40"/>
    <property type="match status" value="4"/>
</dbReference>
<dbReference type="PROSITE" id="PS50294">
    <property type="entry name" value="WD_REPEATS_REGION"/>
    <property type="match status" value="1"/>
</dbReference>
<dbReference type="Gene3D" id="2.130.10.10">
    <property type="entry name" value="YVTN repeat-like/Quinoprotein amine dehydrogenase"/>
    <property type="match status" value="3"/>
</dbReference>
<dbReference type="InterPro" id="IPR019775">
    <property type="entry name" value="WD40_repeat_CS"/>
</dbReference>
<reference evidence="5" key="1">
    <citation type="submission" date="2020-10" db="EMBL/GenBank/DDBJ databases">
        <title>Sequencing the genomes of 1000 actinobacteria strains.</title>
        <authorList>
            <person name="Klenk H.-P."/>
        </authorList>
    </citation>
    <scope>NUCLEOTIDE SEQUENCE</scope>
    <source>
        <strain evidence="5">DSM 46832</strain>
    </source>
</reference>
<dbReference type="PANTHER" id="PTHR22847">
    <property type="entry name" value="WD40 REPEAT PROTEIN"/>
    <property type="match status" value="1"/>
</dbReference>
<evidence type="ECO:0000313" key="5">
    <source>
        <dbReference type="EMBL" id="MBE1488918.1"/>
    </source>
</evidence>
<comment type="caution">
    <text evidence="5">The sequence shown here is derived from an EMBL/GenBank/DDBJ whole genome shotgun (WGS) entry which is preliminary data.</text>
</comment>
<evidence type="ECO:0000256" key="1">
    <source>
        <dbReference type="ARBA" id="ARBA00022574"/>
    </source>
</evidence>
<accession>A0A927MBS6</accession>
<dbReference type="InterPro" id="IPR011047">
    <property type="entry name" value="Quinoprotein_ADH-like_sf"/>
</dbReference>
<proteinExistence type="predicted"/>
<dbReference type="SUPFAM" id="SSF50998">
    <property type="entry name" value="Quinoprotein alcohol dehydrogenase-like"/>
    <property type="match status" value="1"/>
</dbReference>
<evidence type="ECO:0000256" key="2">
    <source>
        <dbReference type="ARBA" id="ARBA00022737"/>
    </source>
</evidence>
<keyword evidence="1 3" id="KW-0853">WD repeat</keyword>
<feature type="repeat" description="WD" evidence="3">
    <location>
        <begin position="513"/>
        <end position="556"/>
    </location>
</feature>
<dbReference type="PROSITE" id="PS50082">
    <property type="entry name" value="WD_REPEATS_2"/>
    <property type="match status" value="1"/>
</dbReference>
<dbReference type="RefSeq" id="WP_192768478.1">
    <property type="nucleotide sequence ID" value="NZ_JADBEB010000001.1"/>
</dbReference>
<keyword evidence="6" id="KW-1185">Reference proteome</keyword>
<evidence type="ECO:0000313" key="6">
    <source>
        <dbReference type="Proteomes" id="UP000649753"/>
    </source>
</evidence>
<organism evidence="5 6">
    <name type="scientific">Plantactinospora soyae</name>
    <dbReference type="NCBI Taxonomy" id="1544732"/>
    <lineage>
        <taxon>Bacteria</taxon>
        <taxon>Bacillati</taxon>
        <taxon>Actinomycetota</taxon>
        <taxon>Actinomycetes</taxon>
        <taxon>Micromonosporales</taxon>
        <taxon>Micromonosporaceae</taxon>
        <taxon>Plantactinospora</taxon>
    </lineage>
</organism>
<gene>
    <name evidence="5" type="ORF">H4W31_004556</name>
</gene>